<name>A0A2T0SYN2_9BACT</name>
<proteinExistence type="predicted"/>
<keyword evidence="2" id="KW-1185">Reference proteome</keyword>
<dbReference type="AlphaFoldDB" id="A0A2T0SYN2"/>
<organism evidence="1 2">
    <name type="scientific">Spirosoma oryzae</name>
    <dbReference type="NCBI Taxonomy" id="1469603"/>
    <lineage>
        <taxon>Bacteria</taxon>
        <taxon>Pseudomonadati</taxon>
        <taxon>Bacteroidota</taxon>
        <taxon>Cytophagia</taxon>
        <taxon>Cytophagales</taxon>
        <taxon>Cytophagaceae</taxon>
        <taxon>Spirosoma</taxon>
    </lineage>
</organism>
<dbReference type="Proteomes" id="UP000238375">
    <property type="component" value="Unassembled WGS sequence"/>
</dbReference>
<reference evidence="1 2" key="1">
    <citation type="submission" date="2018-03" db="EMBL/GenBank/DDBJ databases">
        <title>Genomic Encyclopedia of Archaeal and Bacterial Type Strains, Phase II (KMG-II): from individual species to whole genera.</title>
        <authorList>
            <person name="Goeker M."/>
        </authorList>
    </citation>
    <scope>NUCLEOTIDE SEQUENCE [LARGE SCALE GENOMIC DNA]</scope>
    <source>
        <strain evidence="1 2">DSM 28354</strain>
    </source>
</reference>
<sequence>MKPLADKIGKTSSTIYLDTRWMEQSNPALGPNIRLCQDNPQGTSTETIAAPEPYRTWIKQAYQIGRASVSRPLNQAVQQILDMADIYIPNE</sequence>
<gene>
    <name evidence="1" type="ORF">CLV58_109242</name>
</gene>
<dbReference type="EMBL" id="PVTE01000009">
    <property type="protein sequence ID" value="PRY38515.1"/>
    <property type="molecule type" value="Genomic_DNA"/>
</dbReference>
<evidence type="ECO:0000313" key="1">
    <source>
        <dbReference type="EMBL" id="PRY38515.1"/>
    </source>
</evidence>
<accession>A0A2T0SYN2</accession>
<dbReference type="RefSeq" id="WP_106138241.1">
    <property type="nucleotide sequence ID" value="NZ_PVTE01000009.1"/>
</dbReference>
<comment type="caution">
    <text evidence="1">The sequence shown here is derived from an EMBL/GenBank/DDBJ whole genome shotgun (WGS) entry which is preliminary data.</text>
</comment>
<protein>
    <submittedName>
        <fullName evidence="1">Uncharacterized protein</fullName>
    </submittedName>
</protein>
<evidence type="ECO:0000313" key="2">
    <source>
        <dbReference type="Proteomes" id="UP000238375"/>
    </source>
</evidence>